<name>A0ACB5SRM4_AMBMO</name>
<comment type="caution">
    <text evidence="1">The sequence shown here is derived from an EMBL/GenBank/DDBJ whole genome shotgun (WGS) entry which is preliminary data.</text>
</comment>
<proteinExistence type="predicted"/>
<evidence type="ECO:0000313" key="1">
    <source>
        <dbReference type="EMBL" id="GME70380.1"/>
    </source>
</evidence>
<sequence>MTLSLLNNCSVLSDFQLQVQILAIMMIGSAWHFMSNLTSDDQIHQLDRLCKETTEKLKLRRDLIISGITDVDKQNAIIDTAMEKKNTYELSPLEEESDNQKVTKFYSNIDDHVYNFTSATLTKDSKFLMESTTTESLDLKLNSVKLKFLNYLKTWKSIFKERQKNGLVNNNMIPKQLYSEVRSLVGLQLSSPGEVFAVGCNGVGLGGVDLFQDGEIRLGIDECENGNDFDDSDGEN</sequence>
<gene>
    <name evidence="1" type="ORF">Amon02_000017300</name>
</gene>
<keyword evidence="2" id="KW-1185">Reference proteome</keyword>
<dbReference type="Proteomes" id="UP001165064">
    <property type="component" value="Unassembled WGS sequence"/>
</dbReference>
<reference evidence="1" key="1">
    <citation type="submission" date="2023-04" db="EMBL/GenBank/DDBJ databases">
        <title>Ambrosiozyma monospora NBRC 10751.</title>
        <authorList>
            <person name="Ichikawa N."/>
            <person name="Sato H."/>
            <person name="Tonouchi N."/>
        </authorList>
    </citation>
    <scope>NUCLEOTIDE SEQUENCE</scope>
    <source>
        <strain evidence="1">NBRC 10751</strain>
    </source>
</reference>
<dbReference type="EMBL" id="BSXS01000028">
    <property type="protein sequence ID" value="GME70380.1"/>
    <property type="molecule type" value="Genomic_DNA"/>
</dbReference>
<protein>
    <submittedName>
        <fullName evidence="1">Unnamed protein product</fullName>
    </submittedName>
</protein>
<accession>A0ACB5SRM4</accession>
<evidence type="ECO:0000313" key="2">
    <source>
        <dbReference type="Proteomes" id="UP001165064"/>
    </source>
</evidence>
<organism evidence="1 2">
    <name type="scientific">Ambrosiozyma monospora</name>
    <name type="common">Yeast</name>
    <name type="synonym">Endomycopsis monosporus</name>
    <dbReference type="NCBI Taxonomy" id="43982"/>
    <lineage>
        <taxon>Eukaryota</taxon>
        <taxon>Fungi</taxon>
        <taxon>Dikarya</taxon>
        <taxon>Ascomycota</taxon>
        <taxon>Saccharomycotina</taxon>
        <taxon>Pichiomycetes</taxon>
        <taxon>Pichiales</taxon>
        <taxon>Pichiaceae</taxon>
        <taxon>Ambrosiozyma</taxon>
    </lineage>
</organism>